<keyword evidence="2" id="KW-0808">Transferase</keyword>
<dbReference type="PANTHER" id="PTHR40036">
    <property type="entry name" value="MACROCIN O-METHYLTRANSFERASE"/>
    <property type="match status" value="1"/>
</dbReference>
<keyword evidence="3" id="KW-1185">Reference proteome</keyword>
<sequence>MPKTVTSPNTATSHRAGGIDTVLEKKRHKAEQLARGAYRAVRDRGRSRDVERLEGEVAALRKDVKRVLDRVVEFEIRSRRDTVYAGDQEAALESHHFARENMIGAEHFRTPAETLRHALSLAPTGGLALEFGVATGNTLRLITSVRDDEQVFGFDSFQGLPEPWLVGIQAGTFAREDLPDVPGAELVVGWFEDTLPEFLDQHPGPVDFLHIDSDLYSSAKTVLDLVGPRLRPGSIVAFDEYFNYPGWQEHEHKAWQEYVERTGTSFTYEAYTYANRQVVVRITG</sequence>
<keyword evidence="2" id="KW-0489">Methyltransferase</keyword>
<dbReference type="Gene3D" id="3.40.50.150">
    <property type="entry name" value="Vaccinia Virus protein VP39"/>
    <property type="match status" value="1"/>
</dbReference>
<dbReference type="SUPFAM" id="SSF53335">
    <property type="entry name" value="S-adenosyl-L-methionine-dependent methyltransferases"/>
    <property type="match status" value="1"/>
</dbReference>
<dbReference type="InterPro" id="IPR029063">
    <property type="entry name" value="SAM-dependent_MTases_sf"/>
</dbReference>
<evidence type="ECO:0000313" key="3">
    <source>
        <dbReference type="Proteomes" id="UP000550714"/>
    </source>
</evidence>
<feature type="region of interest" description="Disordered" evidence="1">
    <location>
        <begin position="1"/>
        <end position="28"/>
    </location>
</feature>
<dbReference type="GO" id="GO:0008168">
    <property type="term" value="F:methyltransferase activity"/>
    <property type="evidence" value="ECO:0007669"/>
    <property type="project" value="UniProtKB-KW"/>
</dbReference>
<accession>A0A839S0K2</accession>
<evidence type="ECO:0000256" key="1">
    <source>
        <dbReference type="SAM" id="MobiDB-lite"/>
    </source>
</evidence>
<proteinExistence type="predicted"/>
<comment type="caution">
    <text evidence="2">The sequence shown here is derived from an EMBL/GenBank/DDBJ whole genome shotgun (WGS) entry which is preliminary data.</text>
</comment>
<protein>
    <submittedName>
        <fullName evidence="2">Putative O-methyltransferase YrrM</fullName>
    </submittedName>
</protein>
<dbReference type="InterPro" id="IPR008884">
    <property type="entry name" value="TylF_MeTrfase"/>
</dbReference>
<name>A0A839S0K2_9PSEU</name>
<gene>
    <name evidence="2" type="ORF">FHS23_001866</name>
</gene>
<feature type="compositionally biased region" description="Polar residues" evidence="1">
    <location>
        <begin position="1"/>
        <end position="13"/>
    </location>
</feature>
<organism evidence="2 3">
    <name type="scientific">Prauserella isguenensis</name>
    <dbReference type="NCBI Taxonomy" id="1470180"/>
    <lineage>
        <taxon>Bacteria</taxon>
        <taxon>Bacillati</taxon>
        <taxon>Actinomycetota</taxon>
        <taxon>Actinomycetes</taxon>
        <taxon>Pseudonocardiales</taxon>
        <taxon>Pseudonocardiaceae</taxon>
        <taxon>Prauserella</taxon>
    </lineage>
</organism>
<dbReference type="PANTHER" id="PTHR40036:SF1">
    <property type="entry name" value="MACROCIN O-METHYLTRANSFERASE"/>
    <property type="match status" value="1"/>
</dbReference>
<dbReference type="GO" id="GO:0032259">
    <property type="term" value="P:methylation"/>
    <property type="evidence" value="ECO:0007669"/>
    <property type="project" value="UniProtKB-KW"/>
</dbReference>
<dbReference type="Pfam" id="PF13578">
    <property type="entry name" value="Methyltransf_24"/>
    <property type="match status" value="1"/>
</dbReference>
<dbReference type="Proteomes" id="UP000550714">
    <property type="component" value="Unassembled WGS sequence"/>
</dbReference>
<dbReference type="AlphaFoldDB" id="A0A839S0K2"/>
<evidence type="ECO:0000313" key="2">
    <source>
        <dbReference type="EMBL" id="MBB3050843.1"/>
    </source>
</evidence>
<reference evidence="2 3" key="1">
    <citation type="submission" date="2020-08" db="EMBL/GenBank/DDBJ databases">
        <title>Genomic Encyclopedia of Type Strains, Phase III (KMG-III): the genomes of soil and plant-associated and newly described type strains.</title>
        <authorList>
            <person name="Whitman W."/>
        </authorList>
    </citation>
    <scope>NUCLEOTIDE SEQUENCE [LARGE SCALE GENOMIC DNA]</scope>
    <source>
        <strain evidence="2 3">CECT 8577</strain>
    </source>
</reference>
<dbReference type="EMBL" id="JACHWU010000002">
    <property type="protein sequence ID" value="MBB3050843.1"/>
    <property type="molecule type" value="Genomic_DNA"/>
</dbReference>